<feature type="chain" id="PRO_5020864234" description="DUF6377 domain-containing protein" evidence="2">
    <location>
        <begin position="20"/>
        <end position="539"/>
    </location>
</feature>
<dbReference type="RefSeq" id="WP_165894397.1">
    <property type="nucleotide sequence ID" value="NZ_SMBZ01000024.1"/>
</dbReference>
<feature type="transmembrane region" description="Helical" evidence="1">
    <location>
        <begin position="324"/>
        <end position="346"/>
    </location>
</feature>
<keyword evidence="1" id="KW-0472">Membrane</keyword>
<keyword evidence="2" id="KW-0732">Signal</keyword>
<name>A0A4R3VVU5_9SPHI</name>
<feature type="signal peptide" evidence="2">
    <location>
        <begin position="1"/>
        <end position="19"/>
    </location>
</feature>
<dbReference type="Gene3D" id="1.25.40.10">
    <property type="entry name" value="Tetratricopeptide repeat domain"/>
    <property type="match status" value="1"/>
</dbReference>
<evidence type="ECO:0000259" key="3">
    <source>
        <dbReference type="Pfam" id="PF19904"/>
    </source>
</evidence>
<proteinExistence type="predicted"/>
<evidence type="ECO:0000256" key="2">
    <source>
        <dbReference type="SAM" id="SignalP"/>
    </source>
</evidence>
<keyword evidence="1" id="KW-1133">Transmembrane helix</keyword>
<feature type="domain" description="DUF6377" evidence="3">
    <location>
        <begin position="252"/>
        <end position="499"/>
    </location>
</feature>
<keyword evidence="1" id="KW-0812">Transmembrane</keyword>
<protein>
    <recommendedName>
        <fullName evidence="3">DUF6377 domain-containing protein</fullName>
    </recommendedName>
</protein>
<accession>A0A4R3VVU5</accession>
<dbReference type="AlphaFoldDB" id="A0A4R3VVU5"/>
<evidence type="ECO:0000313" key="5">
    <source>
        <dbReference type="Proteomes" id="UP000295197"/>
    </source>
</evidence>
<dbReference type="InterPro" id="IPR011990">
    <property type="entry name" value="TPR-like_helical_dom_sf"/>
</dbReference>
<reference evidence="4 5" key="1">
    <citation type="submission" date="2019-03" db="EMBL/GenBank/DDBJ databases">
        <title>Genomic Encyclopedia of Type Strains, Phase IV (KMG-IV): sequencing the most valuable type-strain genomes for metagenomic binning, comparative biology and taxonomic classification.</title>
        <authorList>
            <person name="Goeker M."/>
        </authorList>
    </citation>
    <scope>NUCLEOTIDE SEQUENCE [LARGE SCALE GENOMIC DNA]</scope>
    <source>
        <strain evidence="4 5">DSM 22362</strain>
    </source>
</reference>
<evidence type="ECO:0000256" key="1">
    <source>
        <dbReference type="SAM" id="Phobius"/>
    </source>
</evidence>
<sequence length="539" mass="62640">MIRYLLLFFLMYTCLVTLGQDEAQLKNVEREFEAVLKKEDFFHQKRIKEINNLKAQMAKKKGSKETFDLSYQLFQAYKKFQTDSALIYLNISKSLVPAQDIFTLYQVDLDLAALYSSSGKYIAALDLLETLDRNNIPNELLAKYYATHVSFYSQYGQSNDGTEFYQKSERYRDSLLHILDKNSLDYKLELGIKKLYAGDREEAQKSFLTLINDTKRSLENTALINYLLGLVYKYNGETDLQQYYFTKSAIADIQLANKDNASLQDLALTYYETGNIDHAFKTIDKSIKDATFCNMRYRIIEGTLFYPIINAAYQKEIDDQRKKLIVNLVLISILSLILIGGFVFIINQNKTLKNIKTQLSATNAKLRELNTHIHNQNLALSESNHIKEEYIAQFFDMCSSYIEKIDTLRKTVLKKATSNQTQELINSLKSTSLIEKETAELYQNFDSIFLNLYPTFVDDFNSLLREDERILLKDKELLNTELRLFALIRLGIDDSVKIASFLRYSLRTVYNYRTKVRNKAAVDRTQFEDLVKNIGKIDR</sequence>
<dbReference type="EMBL" id="SMBZ01000024">
    <property type="protein sequence ID" value="TCV12234.1"/>
    <property type="molecule type" value="Genomic_DNA"/>
</dbReference>
<dbReference type="InterPro" id="IPR045957">
    <property type="entry name" value="DUF6377"/>
</dbReference>
<organism evidence="4 5">
    <name type="scientific">Sphingobacterium alimentarium</name>
    <dbReference type="NCBI Taxonomy" id="797292"/>
    <lineage>
        <taxon>Bacteria</taxon>
        <taxon>Pseudomonadati</taxon>
        <taxon>Bacteroidota</taxon>
        <taxon>Sphingobacteriia</taxon>
        <taxon>Sphingobacteriales</taxon>
        <taxon>Sphingobacteriaceae</taxon>
        <taxon>Sphingobacterium</taxon>
    </lineage>
</organism>
<comment type="caution">
    <text evidence="4">The sequence shown here is derived from an EMBL/GenBank/DDBJ whole genome shotgun (WGS) entry which is preliminary data.</text>
</comment>
<evidence type="ECO:0000313" key="4">
    <source>
        <dbReference type="EMBL" id="TCV12234.1"/>
    </source>
</evidence>
<keyword evidence="5" id="KW-1185">Reference proteome</keyword>
<gene>
    <name evidence="4" type="ORF">EDC17_10241</name>
</gene>
<dbReference type="Pfam" id="PF19904">
    <property type="entry name" value="DUF6377"/>
    <property type="match status" value="1"/>
</dbReference>
<dbReference type="Proteomes" id="UP000295197">
    <property type="component" value="Unassembled WGS sequence"/>
</dbReference>